<evidence type="ECO:0000313" key="2">
    <source>
        <dbReference type="Proteomes" id="UP000298663"/>
    </source>
</evidence>
<dbReference type="AlphaFoldDB" id="A0A4U5NIH1"/>
<accession>A0A4U5NIH1</accession>
<organism evidence="1 2">
    <name type="scientific">Steinernema carpocapsae</name>
    <name type="common">Entomopathogenic nematode</name>
    <dbReference type="NCBI Taxonomy" id="34508"/>
    <lineage>
        <taxon>Eukaryota</taxon>
        <taxon>Metazoa</taxon>
        <taxon>Ecdysozoa</taxon>
        <taxon>Nematoda</taxon>
        <taxon>Chromadorea</taxon>
        <taxon>Rhabditida</taxon>
        <taxon>Tylenchina</taxon>
        <taxon>Panagrolaimomorpha</taxon>
        <taxon>Strongyloidoidea</taxon>
        <taxon>Steinernematidae</taxon>
        <taxon>Steinernema</taxon>
    </lineage>
</organism>
<dbReference type="Proteomes" id="UP000298663">
    <property type="component" value="Unassembled WGS sequence"/>
</dbReference>
<dbReference type="EMBL" id="AZBU02000004">
    <property type="protein sequence ID" value="TKR82908.1"/>
    <property type="molecule type" value="Genomic_DNA"/>
</dbReference>
<comment type="caution">
    <text evidence="1">The sequence shown here is derived from an EMBL/GenBank/DDBJ whole genome shotgun (WGS) entry which is preliminary data.</text>
</comment>
<gene>
    <name evidence="1" type="ORF">L596_016579</name>
</gene>
<protein>
    <submittedName>
        <fullName evidence="1">Uncharacterized protein</fullName>
    </submittedName>
</protein>
<keyword evidence="2" id="KW-1185">Reference proteome</keyword>
<sequence length="97" mass="11349">MSRLQKNPSLSSQLTVPFLEELVIGIQDQIVVFCNSHNQLKKLEWAGPLTFSTWARIYRKWQYREVGEFTQKRHVSVKFRRGKLVGGKTLEVQKTTK</sequence>
<reference evidence="1 2" key="1">
    <citation type="journal article" date="2015" name="Genome Biol.">
        <title>Comparative genomics of Steinernema reveals deeply conserved gene regulatory networks.</title>
        <authorList>
            <person name="Dillman A.R."/>
            <person name="Macchietto M."/>
            <person name="Porter C.F."/>
            <person name="Rogers A."/>
            <person name="Williams B."/>
            <person name="Antoshechkin I."/>
            <person name="Lee M.M."/>
            <person name="Goodwin Z."/>
            <person name="Lu X."/>
            <person name="Lewis E.E."/>
            <person name="Goodrich-Blair H."/>
            <person name="Stock S.P."/>
            <person name="Adams B.J."/>
            <person name="Sternberg P.W."/>
            <person name="Mortazavi A."/>
        </authorList>
    </citation>
    <scope>NUCLEOTIDE SEQUENCE [LARGE SCALE GENOMIC DNA]</scope>
    <source>
        <strain evidence="1 2">ALL</strain>
    </source>
</reference>
<evidence type="ECO:0000313" key="1">
    <source>
        <dbReference type="EMBL" id="TKR82908.1"/>
    </source>
</evidence>
<name>A0A4U5NIH1_STECR</name>
<proteinExistence type="predicted"/>
<reference evidence="1 2" key="2">
    <citation type="journal article" date="2019" name="G3 (Bethesda)">
        <title>Hybrid Assembly of the Genome of the Entomopathogenic Nematode Steinernema carpocapsae Identifies the X-Chromosome.</title>
        <authorList>
            <person name="Serra L."/>
            <person name="Macchietto M."/>
            <person name="Macias-Munoz A."/>
            <person name="McGill C.J."/>
            <person name="Rodriguez I.M."/>
            <person name="Rodriguez B."/>
            <person name="Murad R."/>
            <person name="Mortazavi A."/>
        </authorList>
    </citation>
    <scope>NUCLEOTIDE SEQUENCE [LARGE SCALE GENOMIC DNA]</scope>
    <source>
        <strain evidence="1 2">ALL</strain>
    </source>
</reference>